<gene>
    <name evidence="2" type="ORF">E2626_14205</name>
</gene>
<dbReference type="Proteomes" id="UP000297776">
    <property type="component" value="Unassembled WGS sequence"/>
</dbReference>
<dbReference type="PANTHER" id="PTHR37804">
    <property type="entry name" value="CDAA REGULATORY PROTEIN CDAR"/>
    <property type="match status" value="1"/>
</dbReference>
<evidence type="ECO:0000313" key="3">
    <source>
        <dbReference type="Proteomes" id="UP000297776"/>
    </source>
</evidence>
<feature type="region of interest" description="Disordered" evidence="1">
    <location>
        <begin position="313"/>
        <end position="359"/>
    </location>
</feature>
<dbReference type="PANTHER" id="PTHR37804:SF1">
    <property type="entry name" value="CDAA REGULATORY PROTEIN CDAR"/>
    <property type="match status" value="1"/>
</dbReference>
<dbReference type="InterPro" id="IPR053154">
    <property type="entry name" value="c-di-AMP_regulator"/>
</dbReference>
<dbReference type="EMBL" id="SORX01000010">
    <property type="protein sequence ID" value="TFD99410.1"/>
    <property type="molecule type" value="Genomic_DNA"/>
</dbReference>
<accession>A0A4Y8LEC5</accession>
<reference evidence="2 3" key="1">
    <citation type="submission" date="2019-03" db="EMBL/GenBank/DDBJ databases">
        <authorList>
            <person name="Yang Y."/>
        </authorList>
    </citation>
    <scope>NUCLEOTIDE SEQUENCE [LARGE SCALE GENOMIC DNA]</scope>
    <source>
        <strain evidence="2 3">ASL-1</strain>
    </source>
</reference>
<keyword evidence="3" id="KW-1185">Reference proteome</keyword>
<dbReference type="OrthoDB" id="2960905at2"/>
<dbReference type="AlphaFoldDB" id="A0A4Y8LEC5"/>
<protein>
    <recommendedName>
        <fullName evidence="4">YbbR-like domain-containing protein</fullName>
    </recommendedName>
</protein>
<feature type="compositionally biased region" description="Acidic residues" evidence="1">
    <location>
        <begin position="317"/>
        <end position="327"/>
    </location>
</feature>
<comment type="caution">
    <text evidence="2">The sequence shown here is derived from an EMBL/GenBank/DDBJ whole genome shotgun (WGS) entry which is preliminary data.</text>
</comment>
<proteinExistence type="predicted"/>
<dbReference type="Pfam" id="PF07949">
    <property type="entry name" value="YbbR"/>
    <property type="match status" value="3"/>
</dbReference>
<evidence type="ECO:0000313" key="2">
    <source>
        <dbReference type="EMBL" id="TFD99410.1"/>
    </source>
</evidence>
<dbReference type="Gene3D" id="2.170.120.30">
    <property type="match status" value="2"/>
</dbReference>
<dbReference type="RefSeq" id="WP_134382453.1">
    <property type="nucleotide sequence ID" value="NZ_SORX01000010.1"/>
</dbReference>
<feature type="compositionally biased region" description="Acidic residues" evidence="1">
    <location>
        <begin position="334"/>
        <end position="359"/>
    </location>
</feature>
<name>A0A4Y8LEC5_9BACL</name>
<organism evidence="2 3">
    <name type="scientific">Jeotgalibacillus salarius</name>
    <dbReference type="NCBI Taxonomy" id="546023"/>
    <lineage>
        <taxon>Bacteria</taxon>
        <taxon>Bacillati</taxon>
        <taxon>Bacillota</taxon>
        <taxon>Bacilli</taxon>
        <taxon>Bacillales</taxon>
        <taxon>Caryophanaceae</taxon>
        <taxon>Jeotgalibacillus</taxon>
    </lineage>
</organism>
<dbReference type="Gene3D" id="2.170.120.40">
    <property type="entry name" value="YbbR-like domain"/>
    <property type="match status" value="2"/>
</dbReference>
<evidence type="ECO:0000256" key="1">
    <source>
        <dbReference type="SAM" id="MobiDB-lite"/>
    </source>
</evidence>
<evidence type="ECO:0008006" key="4">
    <source>
        <dbReference type="Google" id="ProtNLM"/>
    </source>
</evidence>
<dbReference type="InterPro" id="IPR012505">
    <property type="entry name" value="YbbR"/>
</dbReference>
<sequence length="451" mass="48630">MDKFLESRWFLRGFALLVAVLMFITVNTEEEGTNTSANSQNDVEVIESVPVDTIYNEEDLVVTGVPSTVDVTIQGPTQFVTRTNAVRDFRVFLNLADQELGTHEVELQSEGFSSQLTVTISPAVATVTIDERVTEEFAVDAEFNQSIIPEGFELEGIEADPQTVQVTGARNVIESIRYVRATVDIEGQVEDEQTIESTVQVLNASLDKLPVTVEPQTVDLNVSVTQPSKEVTLVPAPTGTPEEGLELESITLAEETVTIYGPADTIDNISEIEVPFDLSGVTSDGSRIDVPIPVPDGVTSLSSETVAGVVSFTESAESAEETDEEEAGAAADPVTEDEEQPAEEDTASDNENNENNDSTEELTLSALPVEMRNTGDELQATYLNPASGELNLRVTGEPEALEELSEDNVALYIDADGLEEGEHEMEVQIEGPSNVTYILSQASITFSLASA</sequence>